<feature type="domain" description="DUF4143" evidence="2">
    <location>
        <begin position="214"/>
        <end position="372"/>
    </location>
</feature>
<evidence type="ECO:0000313" key="4">
    <source>
        <dbReference type="Proteomes" id="UP000214566"/>
    </source>
</evidence>
<evidence type="ECO:0000313" key="3">
    <source>
        <dbReference type="EMBL" id="SBP89189.1"/>
    </source>
</evidence>
<dbReference type="Gene3D" id="3.40.50.300">
    <property type="entry name" value="P-loop containing nucleotide triphosphate hydrolases"/>
    <property type="match status" value="1"/>
</dbReference>
<accession>A0A238D7J1</accession>
<dbReference type="SUPFAM" id="SSF52540">
    <property type="entry name" value="P-loop containing nucleoside triphosphate hydrolases"/>
    <property type="match status" value="1"/>
</dbReference>
<dbReference type="SUPFAM" id="SSF52980">
    <property type="entry name" value="Restriction endonuclease-like"/>
    <property type="match status" value="1"/>
</dbReference>
<protein>
    <submittedName>
        <fullName evidence="3">AAA family ATPase</fullName>
    </submittedName>
</protein>
<dbReference type="InterPro" id="IPR025420">
    <property type="entry name" value="DUF4143"/>
</dbReference>
<dbReference type="EMBL" id="FLMQ01000056">
    <property type="protein sequence ID" value="SBP89189.1"/>
    <property type="molecule type" value="Genomic_DNA"/>
</dbReference>
<evidence type="ECO:0000259" key="2">
    <source>
        <dbReference type="Pfam" id="PF13635"/>
    </source>
</evidence>
<dbReference type="PANTHER" id="PTHR43566">
    <property type="entry name" value="CONSERVED PROTEIN"/>
    <property type="match status" value="1"/>
</dbReference>
<dbReference type="InterPro" id="IPR041682">
    <property type="entry name" value="AAA_14"/>
</dbReference>
<evidence type="ECO:0000259" key="1">
    <source>
        <dbReference type="Pfam" id="PF13173"/>
    </source>
</evidence>
<keyword evidence="4" id="KW-1185">Reference proteome</keyword>
<dbReference type="PANTHER" id="PTHR43566:SF2">
    <property type="entry name" value="DUF4143 DOMAIN-CONTAINING PROTEIN"/>
    <property type="match status" value="1"/>
</dbReference>
<dbReference type="Pfam" id="PF13635">
    <property type="entry name" value="DUF4143"/>
    <property type="match status" value="1"/>
</dbReference>
<proteinExistence type="predicted"/>
<dbReference type="AlphaFoldDB" id="A0A238D7J1"/>
<organism evidence="3 4">
    <name type="scientific">Thiomonas delicata</name>
    <name type="common">Thiomonas cuprina</name>
    <dbReference type="NCBI Taxonomy" id="364030"/>
    <lineage>
        <taxon>Bacteria</taxon>
        <taxon>Pseudomonadati</taxon>
        <taxon>Pseudomonadota</taxon>
        <taxon>Betaproteobacteria</taxon>
        <taxon>Burkholderiales</taxon>
        <taxon>Thiomonas</taxon>
    </lineage>
</organism>
<dbReference type="Pfam" id="PF13173">
    <property type="entry name" value="AAA_14"/>
    <property type="match status" value="1"/>
</dbReference>
<gene>
    <name evidence="3" type="ORF">THIARS_70809</name>
</gene>
<feature type="domain" description="AAA" evidence="1">
    <location>
        <begin position="23"/>
        <end position="140"/>
    </location>
</feature>
<dbReference type="InterPro" id="IPR027417">
    <property type="entry name" value="P-loop_NTPase"/>
</dbReference>
<dbReference type="InterPro" id="IPR011335">
    <property type="entry name" value="Restrct_endonuc-II-like"/>
</dbReference>
<dbReference type="RefSeq" id="WP_094161314.1">
    <property type="nucleotide sequence ID" value="NZ_LT592171.1"/>
</dbReference>
<name>A0A238D7J1_THIDL</name>
<dbReference type="OrthoDB" id="9771844at2"/>
<sequence>MQASEYHPRFVQPRLIEALRDTPVALIHGPRQCGKTTLARAVGAQHGYAYISFDDDVQRAAAQTDPVGFVADLPDKVILDEVQRVPLLFTTLKAAVDHDRRPGRFILTGSANVLLLPKLADSLAGRMEILRLHPLAQAELAAVPTDLLAALFSASFPPRAHVRSPTRPHIQPHARLGKRLAERVAAGGFPAALARGTSRRRTAWYRDYVETLVQRDVRDLARIAALDALPRLMAMAAGQTARLLNVTDLAAPFQLSRPTIREYVSLLQRIFLLEELPPWHSNRLSRLVKTPKLHLGDTGLACALLGVDAQGLWDDRRLFGQLLETFVYQELRRQASWAGERSAFFHFRDKDGVEVDIVVEQGQKLVGIEVKAASTVTAADFKGLRKLQDAAGARLIAGVVLYDGEAVLPFGPGLHALPISVLWKEV</sequence>
<dbReference type="Proteomes" id="UP000214566">
    <property type="component" value="Unassembled WGS sequence"/>
</dbReference>
<reference evidence="3 4" key="1">
    <citation type="submission" date="2016-06" db="EMBL/GenBank/DDBJ databases">
        <authorList>
            <person name="Kjaerup R.B."/>
            <person name="Dalgaard T.S."/>
            <person name="Juul-Madsen H.R."/>
        </authorList>
    </citation>
    <scope>NUCLEOTIDE SEQUENCE [LARGE SCALE GENOMIC DNA]</scope>
    <source>
        <strain evidence="3 4">DSM 16361</strain>
    </source>
</reference>